<evidence type="ECO:0000313" key="8">
    <source>
        <dbReference type="Proteomes" id="UP000199427"/>
    </source>
</evidence>
<dbReference type="OrthoDB" id="9779930at2"/>
<dbReference type="InterPro" id="IPR001207">
    <property type="entry name" value="Transposase_mutator"/>
</dbReference>
<accession>A0A1H9MYM0</accession>
<comment type="function">
    <text evidence="1 6">Required for the transposition of the insertion element.</text>
</comment>
<evidence type="ECO:0000256" key="6">
    <source>
        <dbReference type="RuleBase" id="RU365089"/>
    </source>
</evidence>
<evidence type="ECO:0000256" key="2">
    <source>
        <dbReference type="ARBA" id="ARBA00010961"/>
    </source>
</evidence>
<dbReference type="PANTHER" id="PTHR33217">
    <property type="entry name" value="TRANSPOSASE FOR INSERTION SEQUENCE ELEMENT IS1081"/>
    <property type="match status" value="1"/>
</dbReference>
<gene>
    <name evidence="7" type="ORF">SAMN05216362_1791</name>
</gene>
<keyword evidence="5 6" id="KW-0233">DNA recombination</keyword>
<dbReference type="PANTHER" id="PTHR33217:SF8">
    <property type="entry name" value="MUTATOR FAMILY TRANSPOSASE"/>
    <property type="match status" value="1"/>
</dbReference>
<dbReference type="GO" id="GO:0004803">
    <property type="term" value="F:transposase activity"/>
    <property type="evidence" value="ECO:0007669"/>
    <property type="project" value="UniProtKB-UniRule"/>
</dbReference>
<dbReference type="NCBIfam" id="NF033543">
    <property type="entry name" value="transpos_IS256"/>
    <property type="match status" value="1"/>
</dbReference>
<dbReference type="EMBL" id="FOES01000079">
    <property type="protein sequence ID" value="SER28772.1"/>
    <property type="molecule type" value="Genomic_DNA"/>
</dbReference>
<evidence type="ECO:0000256" key="4">
    <source>
        <dbReference type="ARBA" id="ARBA00023125"/>
    </source>
</evidence>
<dbReference type="AlphaFoldDB" id="A0A1H9MYM0"/>
<keyword evidence="3 6" id="KW-0815">Transposition</keyword>
<evidence type="ECO:0000256" key="3">
    <source>
        <dbReference type="ARBA" id="ARBA00022578"/>
    </source>
</evidence>
<proteinExistence type="inferred from homology"/>
<keyword evidence="8" id="KW-1185">Reference proteome</keyword>
<dbReference type="GO" id="GO:0006313">
    <property type="term" value="P:DNA transposition"/>
    <property type="evidence" value="ECO:0007669"/>
    <property type="project" value="UniProtKB-UniRule"/>
</dbReference>
<dbReference type="RefSeq" id="WP_077701816.1">
    <property type="nucleotide sequence ID" value="NZ_FOES01000079.1"/>
</dbReference>
<dbReference type="Pfam" id="PF00872">
    <property type="entry name" value="Transposase_mut"/>
    <property type="match status" value="1"/>
</dbReference>
<evidence type="ECO:0000256" key="5">
    <source>
        <dbReference type="ARBA" id="ARBA00023172"/>
    </source>
</evidence>
<evidence type="ECO:0000313" key="7">
    <source>
        <dbReference type="EMBL" id="SER28772.1"/>
    </source>
</evidence>
<keyword evidence="4 6" id="KW-0238">DNA-binding</keyword>
<evidence type="ECO:0000256" key="1">
    <source>
        <dbReference type="ARBA" id="ARBA00002190"/>
    </source>
</evidence>
<name>A0A1H9MYM0_9BACI</name>
<sequence>MNHVTTDLIEALVQKQDIQEVFRQHLESAVNQLLKNELTAFLDYEPYDRKGFNSGNSRNGTYPRSIKTEYGELNIDIPRDRNGEFKQQTLGSYNRTNDTLESYIIHMYQKGITTDEIVQLIERMYGHHYTKQTISNITQRVSEDLEAFHSRRLNERYVCVYLDATHIPIRRDTVQKEAVYISIGITEDGTKEVLDYTIAPTESAHVWEEMLSSLRERGVKNVLLFVSDGLKGMTDSIHRVYSKAKHQVCCVHVSRNISKKVRVSDREDISNDFKKVYQAENRTEAESQLEQFREKWQKLYPSVIKNVMGHEQLLTFFDFPASIRRSIYSTNLIESFNKQIKRHIKAKEQFPNEESLKRYLVTQFHHYIEKHSMRCHRGFEKAKPELLKMFEAIET</sequence>
<keyword evidence="6" id="KW-0814">Transposable element</keyword>
<organism evidence="7 8">
    <name type="scientific">Piscibacillus halophilus</name>
    <dbReference type="NCBI Taxonomy" id="571933"/>
    <lineage>
        <taxon>Bacteria</taxon>
        <taxon>Bacillati</taxon>
        <taxon>Bacillota</taxon>
        <taxon>Bacilli</taxon>
        <taxon>Bacillales</taxon>
        <taxon>Bacillaceae</taxon>
        <taxon>Piscibacillus</taxon>
    </lineage>
</organism>
<protein>
    <recommendedName>
        <fullName evidence="6">Mutator family transposase</fullName>
    </recommendedName>
</protein>
<reference evidence="7 8" key="1">
    <citation type="submission" date="2016-10" db="EMBL/GenBank/DDBJ databases">
        <authorList>
            <person name="de Groot N.N."/>
        </authorList>
    </citation>
    <scope>NUCLEOTIDE SEQUENCE [LARGE SCALE GENOMIC DNA]</scope>
    <source>
        <strain evidence="7 8">DSM 21633</strain>
    </source>
</reference>
<comment type="similarity">
    <text evidence="2 6">Belongs to the transposase mutator family.</text>
</comment>
<dbReference type="GO" id="GO:0003677">
    <property type="term" value="F:DNA binding"/>
    <property type="evidence" value="ECO:0007669"/>
    <property type="project" value="UniProtKB-UniRule"/>
</dbReference>
<dbReference type="Proteomes" id="UP000199427">
    <property type="component" value="Unassembled WGS sequence"/>
</dbReference>